<dbReference type="Gene3D" id="3.80.10.10">
    <property type="entry name" value="Ribonuclease Inhibitor"/>
    <property type="match status" value="1"/>
</dbReference>
<dbReference type="InterPro" id="IPR042197">
    <property type="entry name" value="Apaf_helical"/>
</dbReference>
<keyword evidence="2" id="KW-0547">Nucleotide-binding</keyword>
<evidence type="ECO:0000313" key="10">
    <source>
        <dbReference type="Proteomes" id="UP000701853"/>
    </source>
</evidence>
<keyword evidence="1" id="KW-0677">Repeat</keyword>
<dbReference type="InterPro" id="IPR032675">
    <property type="entry name" value="LRR_dom_sf"/>
</dbReference>
<dbReference type="Pfam" id="PF23559">
    <property type="entry name" value="WHD_DRP"/>
    <property type="match status" value="1"/>
</dbReference>
<evidence type="ECO:0000256" key="1">
    <source>
        <dbReference type="ARBA" id="ARBA00022737"/>
    </source>
</evidence>
<keyword evidence="3" id="KW-0611">Plant defense</keyword>
<dbReference type="AlphaFoldDB" id="A0A8J6D3W7"/>
<organism evidence="9 10">
    <name type="scientific">Gossypium anomalum</name>
    <dbReference type="NCBI Taxonomy" id="47600"/>
    <lineage>
        <taxon>Eukaryota</taxon>
        <taxon>Viridiplantae</taxon>
        <taxon>Streptophyta</taxon>
        <taxon>Embryophyta</taxon>
        <taxon>Tracheophyta</taxon>
        <taxon>Spermatophyta</taxon>
        <taxon>Magnoliopsida</taxon>
        <taxon>eudicotyledons</taxon>
        <taxon>Gunneridae</taxon>
        <taxon>Pentapetalae</taxon>
        <taxon>rosids</taxon>
        <taxon>malvids</taxon>
        <taxon>Malvales</taxon>
        <taxon>Malvaceae</taxon>
        <taxon>Malvoideae</taxon>
        <taxon>Gossypium</taxon>
    </lineage>
</organism>
<evidence type="ECO:0008006" key="11">
    <source>
        <dbReference type="Google" id="ProtNLM"/>
    </source>
</evidence>
<proteinExistence type="predicted"/>
<feature type="domain" description="NB-ARC" evidence="5">
    <location>
        <begin position="164"/>
        <end position="337"/>
    </location>
</feature>
<dbReference type="SUPFAM" id="SSF52058">
    <property type="entry name" value="L domain-like"/>
    <property type="match status" value="1"/>
</dbReference>
<dbReference type="InterPro" id="IPR058922">
    <property type="entry name" value="WHD_DRP"/>
</dbReference>
<reference evidence="9 10" key="1">
    <citation type="journal article" date="2021" name="bioRxiv">
        <title>The Gossypium anomalum genome as a resource for cotton improvement and evolutionary analysis of hybrid incompatibility.</title>
        <authorList>
            <person name="Grover C.E."/>
            <person name="Yuan D."/>
            <person name="Arick M.A."/>
            <person name="Miller E.R."/>
            <person name="Hu G."/>
            <person name="Peterson D.G."/>
            <person name="Wendel J.F."/>
            <person name="Udall J.A."/>
        </authorList>
    </citation>
    <scope>NUCLEOTIDE SEQUENCE [LARGE SCALE GENOMIC DNA]</scope>
    <source>
        <strain evidence="9">JFW-Udall</strain>
        <tissue evidence="9">Leaf</tissue>
    </source>
</reference>
<keyword evidence="10" id="KW-1185">Reference proteome</keyword>
<dbReference type="Gene3D" id="3.40.50.300">
    <property type="entry name" value="P-loop containing nucleotide triphosphate hydrolases"/>
    <property type="match status" value="1"/>
</dbReference>
<dbReference type="GO" id="GO:0005524">
    <property type="term" value="F:ATP binding"/>
    <property type="evidence" value="ECO:0007669"/>
    <property type="project" value="UniProtKB-KW"/>
</dbReference>
<feature type="domain" description="Disease resistance protein winged helix" evidence="7">
    <location>
        <begin position="407"/>
        <end position="449"/>
    </location>
</feature>
<dbReference type="Gene3D" id="1.10.8.430">
    <property type="entry name" value="Helical domain of apoptotic protease-activating factors"/>
    <property type="match status" value="1"/>
</dbReference>
<protein>
    <recommendedName>
        <fullName evidence="11">NB-ARC domain-containing protein</fullName>
    </recommendedName>
</protein>
<dbReference type="InterPro" id="IPR027417">
    <property type="entry name" value="P-loop_NTPase"/>
</dbReference>
<dbReference type="InterPro" id="IPR041118">
    <property type="entry name" value="Rx_N"/>
</dbReference>
<evidence type="ECO:0000259" key="5">
    <source>
        <dbReference type="Pfam" id="PF00931"/>
    </source>
</evidence>
<evidence type="ECO:0000256" key="3">
    <source>
        <dbReference type="ARBA" id="ARBA00022821"/>
    </source>
</evidence>
<dbReference type="PRINTS" id="PR00364">
    <property type="entry name" value="DISEASERSIST"/>
</dbReference>
<dbReference type="Pfam" id="PF23598">
    <property type="entry name" value="LRR_14"/>
    <property type="match status" value="1"/>
</dbReference>
<dbReference type="Gene3D" id="1.20.5.4130">
    <property type="match status" value="1"/>
</dbReference>
<dbReference type="PANTHER" id="PTHR36766">
    <property type="entry name" value="PLANT BROAD-SPECTRUM MILDEW RESISTANCE PROTEIN RPW8"/>
    <property type="match status" value="1"/>
</dbReference>
<comment type="caution">
    <text evidence="9">The sequence shown here is derived from an EMBL/GenBank/DDBJ whole genome shotgun (WGS) entry which is preliminary data.</text>
</comment>
<dbReference type="GO" id="GO:0006952">
    <property type="term" value="P:defense response"/>
    <property type="evidence" value="ECO:0007669"/>
    <property type="project" value="UniProtKB-KW"/>
</dbReference>
<evidence type="ECO:0000256" key="4">
    <source>
        <dbReference type="ARBA" id="ARBA00022840"/>
    </source>
</evidence>
<dbReference type="GO" id="GO:0043531">
    <property type="term" value="F:ADP binding"/>
    <property type="evidence" value="ECO:0007669"/>
    <property type="project" value="InterPro"/>
</dbReference>
<name>A0A8J6D3W7_9ROSI</name>
<accession>A0A8J6D3W7</accession>
<keyword evidence="4" id="KW-0067">ATP-binding</keyword>
<dbReference type="Proteomes" id="UP000701853">
    <property type="component" value="Chromosome 6"/>
</dbReference>
<evidence type="ECO:0000313" key="9">
    <source>
        <dbReference type="EMBL" id="KAG8490298.1"/>
    </source>
</evidence>
<gene>
    <name evidence="9" type="ORF">CXB51_015832</name>
</gene>
<sequence>MAESFLSIIAETLLKNFISPTIKQTISLLNASDLKRLEETMTYIKAVLLDAEKLQKHNQILRLSLTKLRGVFYDAEDVLDEFRCDALRKELKTVRFSFISIPFAYSLRMGHKIKKINERLETIATDFKRFNLGENVQILQNRPYVVQSHRDTYSFMTFKVLGRDQDKENIMDLLVQPRGVETMTVIPIVGIGGLGKTTLAQLVYNDERVSRSFPLKLWVCVSEFFDVARLLCEIIFNINHERCDGLPVNALLTLLQSLIEGKFFLLILDDVWNEDRVKWDELKAILMKLDYLRQSKIIVTTRSLAVASIMGTQSPYELEALSHEDSLSLLLKWAFNQGDEERYPNLLPIADEIVKKCKGVPLAVRTMGSLLYGKTHQRDWELIRDNHIWKLDQQETGILAALKLKDDVCCEDIGLQYFKDLWSKGFVQDVEDKVAFYYFKIHDLIHDLALNVSHEECLTIYQQTISASKNVRHLAFAEHYPMRTLQPFLKKLKGVRTIVALTPSTQFREVEKTFLSACISYFKYLRLIELDHCTLKALPKSICTPKHLKYLNLSRCYNLKRVPKSIHKLQSLLTLRLFDLPRFQVSDNLRRLINLRFLEISGDDMQLREVRPGNWSSLRFLYFYQCTTLKCLFEGMENLTSLKDLTFKYCYELESLPRSLKFLVKLEDIFIISCPKINLLMEPQGIEDQNLHLGLKNFIIRDAPSLRDLPRLLLEASASHLEFIELRGCPELEALPNWFQNLISLQRLEIIDCPKLPRLFDRVQHLTFLKQLKIQQCPTLNDKYRPQTGTDWSKISHIQEVHIKEQKIIKWR</sequence>
<dbReference type="EMBL" id="JAHUZN010000006">
    <property type="protein sequence ID" value="KAG8490298.1"/>
    <property type="molecule type" value="Genomic_DNA"/>
</dbReference>
<evidence type="ECO:0000256" key="2">
    <source>
        <dbReference type="ARBA" id="ARBA00022741"/>
    </source>
</evidence>
<evidence type="ECO:0000259" key="6">
    <source>
        <dbReference type="Pfam" id="PF18052"/>
    </source>
</evidence>
<feature type="domain" description="Disease resistance N-terminal" evidence="6">
    <location>
        <begin position="31"/>
        <end position="93"/>
    </location>
</feature>
<dbReference type="PANTHER" id="PTHR36766:SF61">
    <property type="entry name" value="NB-ARC DOMAIN DISEASE RESISTANCE PROTEIN"/>
    <property type="match status" value="1"/>
</dbReference>
<dbReference type="InterPro" id="IPR002182">
    <property type="entry name" value="NB-ARC"/>
</dbReference>
<dbReference type="GO" id="GO:0051707">
    <property type="term" value="P:response to other organism"/>
    <property type="evidence" value="ECO:0007669"/>
    <property type="project" value="UniProtKB-ARBA"/>
</dbReference>
<evidence type="ECO:0000259" key="7">
    <source>
        <dbReference type="Pfam" id="PF23559"/>
    </source>
</evidence>
<feature type="domain" description="Disease resistance R13L4/SHOC-2-like LRR" evidence="8">
    <location>
        <begin position="518"/>
        <end position="726"/>
    </location>
</feature>
<evidence type="ECO:0000259" key="8">
    <source>
        <dbReference type="Pfam" id="PF23598"/>
    </source>
</evidence>
<dbReference type="Pfam" id="PF18052">
    <property type="entry name" value="Rx_N"/>
    <property type="match status" value="1"/>
</dbReference>
<dbReference type="InterPro" id="IPR055414">
    <property type="entry name" value="LRR_R13L4/SHOC2-like"/>
</dbReference>
<dbReference type="Pfam" id="PF00931">
    <property type="entry name" value="NB-ARC"/>
    <property type="match status" value="1"/>
</dbReference>
<dbReference type="SUPFAM" id="SSF52540">
    <property type="entry name" value="P-loop containing nucleoside triphosphate hydrolases"/>
    <property type="match status" value="1"/>
</dbReference>
<dbReference type="OrthoDB" id="975059at2759"/>